<evidence type="ECO:0000256" key="1">
    <source>
        <dbReference type="ARBA" id="ARBA00000677"/>
    </source>
</evidence>
<evidence type="ECO:0000259" key="8">
    <source>
        <dbReference type="Pfam" id="PF10502"/>
    </source>
</evidence>
<reference evidence="9" key="1">
    <citation type="submission" date="2020-04" db="EMBL/GenBank/DDBJ databases">
        <title>Deep metagenomics examines the oral microbiome during advanced dental caries in children, revealing novel taxa and co-occurrences with host molecules.</title>
        <authorList>
            <person name="Baker J.L."/>
            <person name="Morton J.T."/>
            <person name="Dinis M."/>
            <person name="Alvarez R."/>
            <person name="Tran N.C."/>
            <person name="Knight R."/>
            <person name="Edlund A."/>
        </authorList>
    </citation>
    <scope>NUCLEOTIDE SEQUENCE</scope>
    <source>
        <strain evidence="9">JCVI_23_bin.11</strain>
    </source>
</reference>
<organism evidence="9 10">
    <name type="scientific">Parvimonas micra</name>
    <dbReference type="NCBI Taxonomy" id="33033"/>
    <lineage>
        <taxon>Bacteria</taxon>
        <taxon>Bacillati</taxon>
        <taxon>Bacillota</taxon>
        <taxon>Tissierellia</taxon>
        <taxon>Tissierellales</taxon>
        <taxon>Peptoniphilaceae</taxon>
        <taxon>Parvimonas</taxon>
    </lineage>
</organism>
<dbReference type="SUPFAM" id="SSF51306">
    <property type="entry name" value="LexA/Signal peptidase"/>
    <property type="match status" value="1"/>
</dbReference>
<dbReference type="InterPro" id="IPR019757">
    <property type="entry name" value="Pept_S26A_signal_pept_1_Lys-AS"/>
</dbReference>
<evidence type="ECO:0000256" key="4">
    <source>
        <dbReference type="ARBA" id="ARBA00013208"/>
    </source>
</evidence>
<dbReference type="EC" id="3.4.21.89" evidence="4 7"/>
<dbReference type="CDD" id="cd06530">
    <property type="entry name" value="S26_SPase_I"/>
    <property type="match status" value="1"/>
</dbReference>
<dbReference type="PROSITE" id="PS00760">
    <property type="entry name" value="SPASE_I_2"/>
    <property type="match status" value="1"/>
</dbReference>
<keyword evidence="7" id="KW-0645">Protease</keyword>
<dbReference type="GO" id="GO:0005886">
    <property type="term" value="C:plasma membrane"/>
    <property type="evidence" value="ECO:0007669"/>
    <property type="project" value="UniProtKB-SubCell"/>
</dbReference>
<dbReference type="Gene3D" id="2.10.109.10">
    <property type="entry name" value="Umud Fragment, subunit A"/>
    <property type="match status" value="1"/>
</dbReference>
<dbReference type="PANTHER" id="PTHR43390">
    <property type="entry name" value="SIGNAL PEPTIDASE I"/>
    <property type="match status" value="1"/>
</dbReference>
<evidence type="ECO:0000256" key="5">
    <source>
        <dbReference type="ARBA" id="ARBA00022801"/>
    </source>
</evidence>
<dbReference type="EMBL" id="JABZRE010000002">
    <property type="protein sequence ID" value="MBF1306423.1"/>
    <property type="molecule type" value="Genomic_DNA"/>
</dbReference>
<evidence type="ECO:0000256" key="7">
    <source>
        <dbReference type="RuleBase" id="RU362042"/>
    </source>
</evidence>
<dbReference type="Proteomes" id="UP000758611">
    <property type="component" value="Unassembled WGS sequence"/>
</dbReference>
<keyword evidence="7" id="KW-0472">Membrane</keyword>
<dbReference type="InterPro" id="IPR000223">
    <property type="entry name" value="Pept_S26A_signal_pept_1"/>
</dbReference>
<dbReference type="PRINTS" id="PR00727">
    <property type="entry name" value="LEADERPTASE"/>
</dbReference>
<keyword evidence="7" id="KW-1133">Transmembrane helix</keyword>
<keyword evidence="5 7" id="KW-0378">Hydrolase</keyword>
<sequence>MEKEKNNKFSSFVKEYIIPPIIIFLFVLGFRTYVVDFSLVSGESMLPSLQNNQTLILNRTNKKPKRGEVINFYSKENNPTAQNGHDVYVKRVIGIPGDTVELKNGELLVNGKAVNQDFLNLDSSKINAKEEANLGSQYPIGKDWDLKTLSNEVDGWNSFSKGKDVVPEGCYFVLGDHRSNSVDSRSFGFIKESSILGVVRPNPLKNSKTDYFLTKNYADNFFKNY</sequence>
<dbReference type="InterPro" id="IPR019533">
    <property type="entry name" value="Peptidase_S26"/>
</dbReference>
<dbReference type="PANTHER" id="PTHR43390:SF1">
    <property type="entry name" value="CHLOROPLAST PROCESSING PEPTIDASE"/>
    <property type="match status" value="1"/>
</dbReference>
<accession>A0A930DZQ1</accession>
<name>A0A930DZQ1_9FIRM</name>
<feature type="domain" description="Peptidase S26" evidence="8">
    <location>
        <begin position="15"/>
        <end position="200"/>
    </location>
</feature>
<comment type="subcellular location">
    <subcellularLocation>
        <location evidence="2">Cell membrane</location>
        <topology evidence="2">Single-pass type II membrane protein</topology>
    </subcellularLocation>
    <subcellularLocation>
        <location evidence="7">Membrane</location>
        <topology evidence="7">Single-pass type II membrane protein</topology>
    </subcellularLocation>
</comment>
<dbReference type="AlphaFoldDB" id="A0A930DZQ1"/>
<evidence type="ECO:0000313" key="10">
    <source>
        <dbReference type="Proteomes" id="UP000758611"/>
    </source>
</evidence>
<evidence type="ECO:0000256" key="6">
    <source>
        <dbReference type="PIRSR" id="PIRSR600223-1"/>
    </source>
</evidence>
<dbReference type="GO" id="GO:0004252">
    <property type="term" value="F:serine-type endopeptidase activity"/>
    <property type="evidence" value="ECO:0007669"/>
    <property type="project" value="InterPro"/>
</dbReference>
<dbReference type="RefSeq" id="WP_278476988.1">
    <property type="nucleotide sequence ID" value="NZ_JABZRE010000002.1"/>
</dbReference>
<evidence type="ECO:0000256" key="3">
    <source>
        <dbReference type="ARBA" id="ARBA00009370"/>
    </source>
</evidence>
<comment type="catalytic activity">
    <reaction evidence="1 7">
        <text>Cleavage of hydrophobic, N-terminal signal or leader sequences from secreted and periplasmic proteins.</text>
        <dbReference type="EC" id="3.4.21.89"/>
    </reaction>
</comment>
<evidence type="ECO:0000313" key="9">
    <source>
        <dbReference type="EMBL" id="MBF1306423.1"/>
    </source>
</evidence>
<gene>
    <name evidence="9" type="primary">lepB</name>
    <name evidence="9" type="ORF">HXM94_01350</name>
</gene>
<dbReference type="NCBIfam" id="TIGR02227">
    <property type="entry name" value="sigpep_I_bact"/>
    <property type="match status" value="1"/>
</dbReference>
<feature type="transmembrane region" description="Helical" evidence="7">
    <location>
        <begin position="12"/>
        <end position="34"/>
    </location>
</feature>
<evidence type="ECO:0000256" key="2">
    <source>
        <dbReference type="ARBA" id="ARBA00004401"/>
    </source>
</evidence>
<dbReference type="InterPro" id="IPR019758">
    <property type="entry name" value="Pept_S26A_signal_pept_1_CS"/>
</dbReference>
<comment type="caution">
    <text evidence="9">The sequence shown here is derived from an EMBL/GenBank/DDBJ whole genome shotgun (WGS) entry which is preliminary data.</text>
</comment>
<feature type="active site" evidence="6">
    <location>
        <position position="44"/>
    </location>
</feature>
<protein>
    <recommendedName>
        <fullName evidence="4 7">Signal peptidase I</fullName>
        <ecNumber evidence="4 7">3.4.21.89</ecNumber>
    </recommendedName>
</protein>
<dbReference type="GO" id="GO:0009003">
    <property type="term" value="F:signal peptidase activity"/>
    <property type="evidence" value="ECO:0007669"/>
    <property type="project" value="UniProtKB-EC"/>
</dbReference>
<dbReference type="InterPro" id="IPR036286">
    <property type="entry name" value="LexA/Signal_pep-like_sf"/>
</dbReference>
<dbReference type="PROSITE" id="PS00761">
    <property type="entry name" value="SPASE_I_3"/>
    <property type="match status" value="1"/>
</dbReference>
<dbReference type="Pfam" id="PF10502">
    <property type="entry name" value="Peptidase_S26"/>
    <property type="match status" value="1"/>
</dbReference>
<proteinExistence type="inferred from homology"/>
<dbReference type="GO" id="GO:0006465">
    <property type="term" value="P:signal peptide processing"/>
    <property type="evidence" value="ECO:0007669"/>
    <property type="project" value="InterPro"/>
</dbReference>
<keyword evidence="7" id="KW-0812">Transmembrane</keyword>
<feature type="active site" evidence="6">
    <location>
        <position position="90"/>
    </location>
</feature>
<comment type="similarity">
    <text evidence="3 7">Belongs to the peptidase S26 family.</text>
</comment>